<dbReference type="EMBL" id="KQ982649">
    <property type="protein sequence ID" value="KYQ53044.1"/>
    <property type="molecule type" value="Genomic_DNA"/>
</dbReference>
<evidence type="ECO:0000256" key="1">
    <source>
        <dbReference type="SAM" id="MobiDB-lite"/>
    </source>
</evidence>
<protein>
    <submittedName>
        <fullName evidence="2">Uncharacterized protein</fullName>
    </submittedName>
</protein>
<evidence type="ECO:0000313" key="2">
    <source>
        <dbReference type="EMBL" id="KYQ53044.1"/>
    </source>
</evidence>
<accession>A0A151WYS9</accession>
<feature type="non-terminal residue" evidence="2">
    <location>
        <position position="1"/>
    </location>
</feature>
<feature type="region of interest" description="Disordered" evidence="1">
    <location>
        <begin position="33"/>
        <end position="86"/>
    </location>
</feature>
<proteinExistence type="predicted"/>
<name>A0A151WYS9_9HYME</name>
<organism evidence="2 3">
    <name type="scientific">Mycetomoellerius zeteki</name>
    <dbReference type="NCBI Taxonomy" id="64791"/>
    <lineage>
        <taxon>Eukaryota</taxon>
        <taxon>Metazoa</taxon>
        <taxon>Ecdysozoa</taxon>
        <taxon>Arthropoda</taxon>
        <taxon>Hexapoda</taxon>
        <taxon>Insecta</taxon>
        <taxon>Pterygota</taxon>
        <taxon>Neoptera</taxon>
        <taxon>Endopterygota</taxon>
        <taxon>Hymenoptera</taxon>
        <taxon>Apocrita</taxon>
        <taxon>Aculeata</taxon>
        <taxon>Formicoidea</taxon>
        <taxon>Formicidae</taxon>
        <taxon>Myrmicinae</taxon>
        <taxon>Mycetomoellerius</taxon>
    </lineage>
</organism>
<gene>
    <name evidence="2" type="ORF">ALC60_07771</name>
</gene>
<keyword evidence="3" id="KW-1185">Reference proteome</keyword>
<evidence type="ECO:0000313" key="3">
    <source>
        <dbReference type="Proteomes" id="UP000075809"/>
    </source>
</evidence>
<reference evidence="2 3" key="1">
    <citation type="submission" date="2015-09" db="EMBL/GenBank/DDBJ databases">
        <title>Trachymyrmex zeteki WGS genome.</title>
        <authorList>
            <person name="Nygaard S."/>
            <person name="Hu H."/>
            <person name="Boomsma J."/>
            <person name="Zhang G."/>
        </authorList>
    </citation>
    <scope>NUCLEOTIDE SEQUENCE [LARGE SCALE GENOMIC DNA]</scope>
    <source>
        <strain evidence="2">Tzet28-1</strain>
        <tissue evidence="2">Whole body</tissue>
    </source>
</reference>
<dbReference type="AlphaFoldDB" id="A0A151WYS9"/>
<feature type="compositionally biased region" description="Basic residues" evidence="1">
    <location>
        <begin position="75"/>
        <end position="84"/>
    </location>
</feature>
<sequence length="120" mass="13572">LRKRRRAVRGYRPSLPPLLPRFARSLPVCGVPSRSPYAALRNADSQGSKPTKPTPKKRKRPGENKRAGRAGARAVPRRLHHHRPFTPSPLLHPFALFLSTEHHTDDHRCCLKEPTPGKSR</sequence>
<dbReference type="Proteomes" id="UP000075809">
    <property type="component" value="Unassembled WGS sequence"/>
</dbReference>